<keyword evidence="1" id="KW-1133">Transmembrane helix</keyword>
<evidence type="ECO:0000256" key="1">
    <source>
        <dbReference type="SAM" id="Phobius"/>
    </source>
</evidence>
<feature type="transmembrane region" description="Helical" evidence="1">
    <location>
        <begin position="110"/>
        <end position="127"/>
    </location>
</feature>
<comment type="caution">
    <text evidence="2">The sequence shown here is derived from an EMBL/GenBank/DDBJ whole genome shotgun (WGS) entry which is preliminary data.</text>
</comment>
<gene>
    <name evidence="2" type="ORF">COY20_00565</name>
</gene>
<keyword evidence="1" id="KW-0472">Membrane</keyword>
<accession>A0A2M7TU78</accession>
<dbReference type="EMBL" id="PFNX01000013">
    <property type="protein sequence ID" value="PIZ61300.1"/>
    <property type="molecule type" value="Genomic_DNA"/>
</dbReference>
<evidence type="ECO:0000313" key="2">
    <source>
        <dbReference type="EMBL" id="PIZ61300.1"/>
    </source>
</evidence>
<sequence length="137" mass="14615">MRPLRQSPLNEVPPKLYAKGDLFKRKLHGFHTLIGADKNYYMFVIYLARFIVLDDVANIIAGSQGVIQMKKLIGGLAVVLIGGGFGVMIAAAPPSDLYGAAALAASRPDWALGGIIVIGLGSILLVISGHRPLPCRH</sequence>
<proteinExistence type="predicted"/>
<protein>
    <submittedName>
        <fullName evidence="2">Uncharacterized protein</fullName>
    </submittedName>
</protein>
<keyword evidence="1" id="KW-0812">Transmembrane</keyword>
<dbReference type="Proteomes" id="UP000229336">
    <property type="component" value="Unassembled WGS sequence"/>
</dbReference>
<evidence type="ECO:0000313" key="3">
    <source>
        <dbReference type="Proteomes" id="UP000229336"/>
    </source>
</evidence>
<dbReference type="AlphaFoldDB" id="A0A2M7TU78"/>
<reference evidence="3" key="1">
    <citation type="submission" date="2017-09" db="EMBL/GenBank/DDBJ databases">
        <title>Depth-based differentiation of microbial function through sediment-hosted aquifers and enrichment of novel symbionts in the deep terrestrial subsurface.</title>
        <authorList>
            <person name="Probst A.J."/>
            <person name="Ladd B."/>
            <person name="Jarett J.K."/>
            <person name="Geller-Mcgrath D.E."/>
            <person name="Sieber C.M.K."/>
            <person name="Emerson J.B."/>
            <person name="Anantharaman K."/>
            <person name="Thomas B.C."/>
            <person name="Malmstrom R."/>
            <person name="Stieglmeier M."/>
            <person name="Klingl A."/>
            <person name="Woyke T."/>
            <person name="Ryan C.M."/>
            <person name="Banfield J.F."/>
        </authorList>
    </citation>
    <scope>NUCLEOTIDE SEQUENCE [LARGE SCALE GENOMIC DNA]</scope>
</reference>
<organism evidence="2 3">
    <name type="scientific">Candidatus Shapirobacteria bacterium CG_4_10_14_0_2_um_filter_40_12</name>
    <dbReference type="NCBI Taxonomy" id="1974871"/>
    <lineage>
        <taxon>Bacteria</taxon>
        <taxon>Candidatus Shapironibacteriota</taxon>
    </lineage>
</organism>
<name>A0A2M7TU78_9BACT</name>
<feature type="transmembrane region" description="Helical" evidence="1">
    <location>
        <begin position="72"/>
        <end position="90"/>
    </location>
</feature>